<sequence>MPGLDQDHVIEEELYARPQHRNHCSSNKEKLSNNNPDETVDD</sequence>
<evidence type="ECO:0000313" key="3">
    <source>
        <dbReference type="Proteomes" id="UP000789759"/>
    </source>
</evidence>
<comment type="caution">
    <text evidence="2">The sequence shown here is derived from an EMBL/GenBank/DDBJ whole genome shotgun (WGS) entry which is preliminary data.</text>
</comment>
<dbReference type="AlphaFoldDB" id="A0A9N8WRV6"/>
<feature type="compositionally biased region" description="Polar residues" evidence="1">
    <location>
        <begin position="32"/>
        <end position="42"/>
    </location>
</feature>
<accession>A0A9N8WRV6</accession>
<feature type="region of interest" description="Disordered" evidence="1">
    <location>
        <begin position="14"/>
        <end position="42"/>
    </location>
</feature>
<keyword evidence="3" id="KW-1185">Reference proteome</keyword>
<proteinExistence type="predicted"/>
<evidence type="ECO:0000313" key="2">
    <source>
        <dbReference type="EMBL" id="CAG8492698.1"/>
    </source>
</evidence>
<evidence type="ECO:0000256" key="1">
    <source>
        <dbReference type="SAM" id="MobiDB-lite"/>
    </source>
</evidence>
<gene>
    <name evidence="2" type="ORF">CPELLU_LOCUS2059</name>
</gene>
<protein>
    <submittedName>
        <fullName evidence="2">6270_t:CDS:1</fullName>
    </submittedName>
</protein>
<dbReference type="Proteomes" id="UP000789759">
    <property type="component" value="Unassembled WGS sequence"/>
</dbReference>
<reference evidence="2" key="1">
    <citation type="submission" date="2021-06" db="EMBL/GenBank/DDBJ databases">
        <authorList>
            <person name="Kallberg Y."/>
            <person name="Tangrot J."/>
            <person name="Rosling A."/>
        </authorList>
    </citation>
    <scope>NUCLEOTIDE SEQUENCE</scope>
    <source>
        <strain evidence="2">FL966</strain>
    </source>
</reference>
<organism evidence="2 3">
    <name type="scientific">Cetraspora pellucida</name>
    <dbReference type="NCBI Taxonomy" id="1433469"/>
    <lineage>
        <taxon>Eukaryota</taxon>
        <taxon>Fungi</taxon>
        <taxon>Fungi incertae sedis</taxon>
        <taxon>Mucoromycota</taxon>
        <taxon>Glomeromycotina</taxon>
        <taxon>Glomeromycetes</taxon>
        <taxon>Diversisporales</taxon>
        <taxon>Gigasporaceae</taxon>
        <taxon>Cetraspora</taxon>
    </lineage>
</organism>
<dbReference type="EMBL" id="CAJVQA010000847">
    <property type="protein sequence ID" value="CAG8492698.1"/>
    <property type="molecule type" value="Genomic_DNA"/>
</dbReference>
<name>A0A9N8WRV6_9GLOM</name>